<accession>A0A8K0HWG6</accession>
<keyword evidence="1" id="KW-0175">Coiled coil</keyword>
<reference evidence="2" key="1">
    <citation type="journal article" date="2017" name="Gigascience">
        <title>The genome draft of coconut (Cocos nucifera).</title>
        <authorList>
            <person name="Xiao Y."/>
            <person name="Xu P."/>
            <person name="Fan H."/>
            <person name="Baudouin L."/>
            <person name="Xia W."/>
            <person name="Bocs S."/>
            <person name="Xu J."/>
            <person name="Li Q."/>
            <person name="Guo A."/>
            <person name="Zhou L."/>
            <person name="Li J."/>
            <person name="Wu Y."/>
            <person name="Ma Z."/>
            <person name="Armero A."/>
            <person name="Issali A.E."/>
            <person name="Liu N."/>
            <person name="Peng M."/>
            <person name="Yang Y."/>
        </authorList>
    </citation>
    <scope>NUCLEOTIDE SEQUENCE</scope>
    <source>
        <tissue evidence="2">Spear leaf of Hainan Tall coconut</tissue>
    </source>
</reference>
<evidence type="ECO:0000313" key="2">
    <source>
        <dbReference type="EMBL" id="KAG1327766.1"/>
    </source>
</evidence>
<evidence type="ECO:0000256" key="1">
    <source>
        <dbReference type="SAM" id="Coils"/>
    </source>
</evidence>
<dbReference type="EMBL" id="CM017872">
    <property type="protein sequence ID" value="KAG1327766.1"/>
    <property type="molecule type" value="Genomic_DNA"/>
</dbReference>
<feature type="coiled-coil region" evidence="1">
    <location>
        <begin position="33"/>
        <end position="67"/>
    </location>
</feature>
<keyword evidence="3" id="KW-1185">Reference proteome</keyword>
<comment type="caution">
    <text evidence="2">The sequence shown here is derived from an EMBL/GenBank/DDBJ whole genome shotgun (WGS) entry which is preliminary data.</text>
</comment>
<evidence type="ECO:0000313" key="3">
    <source>
        <dbReference type="Proteomes" id="UP000797356"/>
    </source>
</evidence>
<gene>
    <name evidence="2" type="ORF">COCNU_01G017000</name>
</gene>
<dbReference type="Proteomes" id="UP000797356">
    <property type="component" value="Chromosome 1"/>
</dbReference>
<sequence length="111" mass="12686">MKEDAAWAWSEFLNTREWVTQLESSLILECGLVETRKQKIVELEVELQAKEAAIKEAEEKLQSVEDEVSMDKVPVVAKAKTKAIEKFKKLDEFKVKVIKCFSVSYGFSLDA</sequence>
<reference evidence="2" key="2">
    <citation type="submission" date="2019-07" db="EMBL/GenBank/DDBJ databases">
        <authorList>
            <person name="Yang Y."/>
            <person name="Bocs S."/>
            <person name="Baudouin L."/>
        </authorList>
    </citation>
    <scope>NUCLEOTIDE SEQUENCE</scope>
    <source>
        <tissue evidence="2">Spear leaf of Hainan Tall coconut</tissue>
    </source>
</reference>
<organism evidence="2 3">
    <name type="scientific">Cocos nucifera</name>
    <name type="common">Coconut palm</name>
    <dbReference type="NCBI Taxonomy" id="13894"/>
    <lineage>
        <taxon>Eukaryota</taxon>
        <taxon>Viridiplantae</taxon>
        <taxon>Streptophyta</taxon>
        <taxon>Embryophyta</taxon>
        <taxon>Tracheophyta</taxon>
        <taxon>Spermatophyta</taxon>
        <taxon>Magnoliopsida</taxon>
        <taxon>Liliopsida</taxon>
        <taxon>Arecaceae</taxon>
        <taxon>Arecoideae</taxon>
        <taxon>Cocoseae</taxon>
        <taxon>Attaleinae</taxon>
        <taxon>Cocos</taxon>
    </lineage>
</organism>
<proteinExistence type="predicted"/>
<dbReference type="AlphaFoldDB" id="A0A8K0HWG6"/>
<name>A0A8K0HWG6_COCNU</name>
<protein>
    <submittedName>
        <fullName evidence="2">Uncharacterized protein</fullName>
    </submittedName>
</protein>